<feature type="region of interest" description="Disordered" evidence="2">
    <location>
        <begin position="1"/>
        <end position="32"/>
    </location>
</feature>
<organism evidence="4 5">
    <name type="scientific">Dothidotthia symphoricarpi CBS 119687</name>
    <dbReference type="NCBI Taxonomy" id="1392245"/>
    <lineage>
        <taxon>Eukaryota</taxon>
        <taxon>Fungi</taxon>
        <taxon>Dikarya</taxon>
        <taxon>Ascomycota</taxon>
        <taxon>Pezizomycotina</taxon>
        <taxon>Dothideomycetes</taxon>
        <taxon>Pleosporomycetidae</taxon>
        <taxon>Pleosporales</taxon>
        <taxon>Dothidotthiaceae</taxon>
        <taxon>Dothidotthia</taxon>
    </lineage>
</organism>
<evidence type="ECO:0000313" key="5">
    <source>
        <dbReference type="Proteomes" id="UP000799771"/>
    </source>
</evidence>
<evidence type="ECO:0000313" key="4">
    <source>
        <dbReference type="EMBL" id="KAF2133055.1"/>
    </source>
</evidence>
<dbReference type="GeneID" id="54402789"/>
<evidence type="ECO:0000256" key="1">
    <source>
        <dbReference type="PROSITE-ProRule" id="PRU00042"/>
    </source>
</evidence>
<dbReference type="Gene3D" id="3.30.160.60">
    <property type="entry name" value="Classic Zinc Finger"/>
    <property type="match status" value="1"/>
</dbReference>
<keyword evidence="1" id="KW-0863">Zinc-finger</keyword>
<sequence length="120" mass="12980">MVPGSQCSTTMSSTSPQSPPYLERQCTSPRGLGDAEYSVPCPYRCGTILTGVHAIGNLTRHIKSQSCTASGRTKAKYPCPIGGCDREYTRSDGLKVHMRRRHNAPPALPKNDAAVENDDD</sequence>
<dbReference type="SUPFAM" id="SSF57667">
    <property type="entry name" value="beta-beta-alpha zinc fingers"/>
    <property type="match status" value="1"/>
</dbReference>
<reference evidence="4" key="1">
    <citation type="journal article" date="2020" name="Stud. Mycol.">
        <title>101 Dothideomycetes genomes: a test case for predicting lifestyles and emergence of pathogens.</title>
        <authorList>
            <person name="Haridas S."/>
            <person name="Albert R."/>
            <person name="Binder M."/>
            <person name="Bloem J."/>
            <person name="Labutti K."/>
            <person name="Salamov A."/>
            <person name="Andreopoulos B."/>
            <person name="Baker S."/>
            <person name="Barry K."/>
            <person name="Bills G."/>
            <person name="Bluhm B."/>
            <person name="Cannon C."/>
            <person name="Castanera R."/>
            <person name="Culley D."/>
            <person name="Daum C."/>
            <person name="Ezra D."/>
            <person name="Gonzalez J."/>
            <person name="Henrissat B."/>
            <person name="Kuo A."/>
            <person name="Liang C."/>
            <person name="Lipzen A."/>
            <person name="Lutzoni F."/>
            <person name="Magnuson J."/>
            <person name="Mondo S."/>
            <person name="Nolan M."/>
            <person name="Ohm R."/>
            <person name="Pangilinan J."/>
            <person name="Park H.-J."/>
            <person name="Ramirez L."/>
            <person name="Alfaro M."/>
            <person name="Sun H."/>
            <person name="Tritt A."/>
            <person name="Yoshinaga Y."/>
            <person name="Zwiers L.-H."/>
            <person name="Turgeon B."/>
            <person name="Goodwin S."/>
            <person name="Spatafora J."/>
            <person name="Crous P."/>
            <person name="Grigoriev I."/>
        </authorList>
    </citation>
    <scope>NUCLEOTIDE SEQUENCE</scope>
    <source>
        <strain evidence="4">CBS 119687</strain>
    </source>
</reference>
<protein>
    <recommendedName>
        <fullName evidence="3">C2H2-type domain-containing protein</fullName>
    </recommendedName>
</protein>
<feature type="compositionally biased region" description="Low complexity" evidence="2">
    <location>
        <begin position="1"/>
        <end position="16"/>
    </location>
</feature>
<keyword evidence="1" id="KW-0862">Zinc</keyword>
<name>A0A6A6APV7_9PLEO</name>
<keyword evidence="1" id="KW-0479">Metal-binding</keyword>
<dbReference type="PROSITE" id="PS50157">
    <property type="entry name" value="ZINC_FINGER_C2H2_2"/>
    <property type="match status" value="1"/>
</dbReference>
<gene>
    <name evidence="4" type="ORF">P153DRAFT_178788</name>
</gene>
<dbReference type="RefSeq" id="XP_033527442.1">
    <property type="nucleotide sequence ID" value="XM_033662357.1"/>
</dbReference>
<dbReference type="PROSITE" id="PS00028">
    <property type="entry name" value="ZINC_FINGER_C2H2_1"/>
    <property type="match status" value="1"/>
</dbReference>
<dbReference type="InterPro" id="IPR036236">
    <property type="entry name" value="Znf_C2H2_sf"/>
</dbReference>
<dbReference type="GO" id="GO:0008270">
    <property type="term" value="F:zinc ion binding"/>
    <property type="evidence" value="ECO:0007669"/>
    <property type="project" value="UniProtKB-KW"/>
</dbReference>
<dbReference type="Pfam" id="PF00096">
    <property type="entry name" value="zf-C2H2"/>
    <property type="match status" value="1"/>
</dbReference>
<feature type="region of interest" description="Disordered" evidence="2">
    <location>
        <begin position="98"/>
        <end position="120"/>
    </location>
</feature>
<dbReference type="AlphaFoldDB" id="A0A6A6APV7"/>
<keyword evidence="5" id="KW-1185">Reference proteome</keyword>
<dbReference type="SMART" id="SM00355">
    <property type="entry name" value="ZnF_C2H2"/>
    <property type="match status" value="1"/>
</dbReference>
<dbReference type="OrthoDB" id="6365676at2759"/>
<feature type="domain" description="C2H2-type" evidence="3">
    <location>
        <begin position="77"/>
        <end position="107"/>
    </location>
</feature>
<dbReference type="EMBL" id="ML977500">
    <property type="protein sequence ID" value="KAF2133055.1"/>
    <property type="molecule type" value="Genomic_DNA"/>
</dbReference>
<evidence type="ECO:0000259" key="3">
    <source>
        <dbReference type="PROSITE" id="PS50157"/>
    </source>
</evidence>
<evidence type="ECO:0000256" key="2">
    <source>
        <dbReference type="SAM" id="MobiDB-lite"/>
    </source>
</evidence>
<proteinExistence type="predicted"/>
<dbReference type="Proteomes" id="UP000799771">
    <property type="component" value="Unassembled WGS sequence"/>
</dbReference>
<dbReference type="InterPro" id="IPR013087">
    <property type="entry name" value="Znf_C2H2_type"/>
</dbReference>
<accession>A0A6A6APV7</accession>